<dbReference type="AlphaFoldDB" id="A0AAD5M5Y4"/>
<dbReference type="Proteomes" id="UP001196413">
    <property type="component" value="Unassembled WGS sequence"/>
</dbReference>
<sequence length="359" mass="41909">MLLDTLSNERELKEEQALQRFSRLKEGRQMLTELIVENVISEVLYSELKTVVRNELRKAVCDHVDDAAHFIVGNLWRSKFVHIVDKETKAILKKTLKTDINEVTVGLRRFRERMELLWLRQFWDAWRSHVLENRRKRLERHRSWERFQGNWKCQMFLPSNYVIDSSKERTIKKSPLIDTREVRLTIRLAALKRTRRIAMIMLHRPRLSKPLPPPALPFQPSFATSRRKRKRSPSLGCLPGSFHPEFTSSPNKRNFETQRTMELSLFPSEIVPSIAVSSDNSSIDRGRISSENSLSSSVHKDPRNSSEGENLLSEAVSLHERMLKFSEDLNSLICGERKLIMNANELPFSFNRCPTLFQG</sequence>
<name>A0AAD5M5Y4_PARTN</name>
<accession>A0AAD5M5Y4</accession>
<evidence type="ECO:0000256" key="1">
    <source>
        <dbReference type="SAM" id="MobiDB-lite"/>
    </source>
</evidence>
<feature type="region of interest" description="Disordered" evidence="1">
    <location>
        <begin position="211"/>
        <end position="253"/>
    </location>
</feature>
<proteinExistence type="predicted"/>
<keyword evidence="3" id="KW-1185">Reference proteome</keyword>
<dbReference type="EMBL" id="JAHQIW010001193">
    <property type="protein sequence ID" value="KAJ1351680.1"/>
    <property type="molecule type" value="Genomic_DNA"/>
</dbReference>
<evidence type="ECO:0000313" key="3">
    <source>
        <dbReference type="Proteomes" id="UP001196413"/>
    </source>
</evidence>
<evidence type="ECO:0000313" key="2">
    <source>
        <dbReference type="EMBL" id="KAJ1351680.1"/>
    </source>
</evidence>
<protein>
    <submittedName>
        <fullName evidence="2">Uncharacterized protein</fullName>
    </submittedName>
</protein>
<reference evidence="2" key="1">
    <citation type="submission" date="2021-06" db="EMBL/GenBank/DDBJ databases">
        <title>Parelaphostrongylus tenuis whole genome reference sequence.</title>
        <authorList>
            <person name="Garwood T.J."/>
            <person name="Larsen P.A."/>
            <person name="Fountain-Jones N.M."/>
            <person name="Garbe J.R."/>
            <person name="Macchietto M.G."/>
            <person name="Kania S.A."/>
            <person name="Gerhold R.W."/>
            <person name="Richards J.E."/>
            <person name="Wolf T.M."/>
        </authorList>
    </citation>
    <scope>NUCLEOTIDE SEQUENCE</scope>
    <source>
        <strain evidence="2">MNPRO001-30</strain>
        <tissue evidence="2">Meninges</tissue>
    </source>
</reference>
<feature type="region of interest" description="Disordered" evidence="1">
    <location>
        <begin position="279"/>
        <end position="309"/>
    </location>
</feature>
<gene>
    <name evidence="2" type="ORF">KIN20_007794</name>
</gene>
<organism evidence="2 3">
    <name type="scientific">Parelaphostrongylus tenuis</name>
    <name type="common">Meningeal worm</name>
    <dbReference type="NCBI Taxonomy" id="148309"/>
    <lineage>
        <taxon>Eukaryota</taxon>
        <taxon>Metazoa</taxon>
        <taxon>Ecdysozoa</taxon>
        <taxon>Nematoda</taxon>
        <taxon>Chromadorea</taxon>
        <taxon>Rhabditida</taxon>
        <taxon>Rhabditina</taxon>
        <taxon>Rhabditomorpha</taxon>
        <taxon>Strongyloidea</taxon>
        <taxon>Metastrongylidae</taxon>
        <taxon>Parelaphostrongylus</taxon>
    </lineage>
</organism>
<comment type="caution">
    <text evidence="2">The sequence shown here is derived from an EMBL/GenBank/DDBJ whole genome shotgun (WGS) entry which is preliminary data.</text>
</comment>